<evidence type="ECO:0000313" key="2">
    <source>
        <dbReference type="Proteomes" id="UP000176288"/>
    </source>
</evidence>
<dbReference type="STRING" id="1912795.BK816_04705"/>
<reference evidence="1 2" key="1">
    <citation type="submission" date="2016-10" db="EMBL/GenBank/DDBJ databases">
        <title>Actinomyces aegypiusis sp. nov., isolated from the Aegypius monachus in Qinghai Tibet Plateau China.</title>
        <authorList>
            <person name="Wang Y."/>
        </authorList>
    </citation>
    <scope>NUCLEOTIDE SEQUENCE [LARGE SCALE GENOMIC DNA]</scope>
    <source>
        <strain evidence="1 2">VUL4_3</strain>
    </source>
</reference>
<dbReference type="AlphaFoldDB" id="A0A1D9MK45"/>
<dbReference type="OrthoDB" id="3268233at2"/>
<accession>A0A1D9MK45</accession>
<organism evidence="1 2">
    <name type="scientific">Boudabousia tangfeifanii</name>
    <dbReference type="NCBI Taxonomy" id="1912795"/>
    <lineage>
        <taxon>Bacteria</taxon>
        <taxon>Bacillati</taxon>
        <taxon>Actinomycetota</taxon>
        <taxon>Actinomycetes</taxon>
        <taxon>Actinomycetales</taxon>
        <taxon>Actinomycetaceae</taxon>
        <taxon>Boudabousia</taxon>
    </lineage>
</organism>
<protein>
    <recommendedName>
        <fullName evidence="3">DNA-binding protein</fullName>
    </recommendedName>
</protein>
<name>A0A1D9MK45_9ACTO</name>
<dbReference type="KEGG" id="avu:BK816_04705"/>
<keyword evidence="2" id="KW-1185">Reference proteome</keyword>
<evidence type="ECO:0008006" key="3">
    <source>
        <dbReference type="Google" id="ProtNLM"/>
    </source>
</evidence>
<dbReference type="RefSeq" id="WP_071164141.1">
    <property type="nucleotide sequence ID" value="NZ_CP017812.1"/>
</dbReference>
<evidence type="ECO:0000313" key="1">
    <source>
        <dbReference type="EMBL" id="AOZ72675.1"/>
    </source>
</evidence>
<dbReference type="EMBL" id="CP017812">
    <property type="protein sequence ID" value="AOZ72675.1"/>
    <property type="molecule type" value="Genomic_DNA"/>
</dbReference>
<proteinExistence type="predicted"/>
<gene>
    <name evidence="1" type="ORF">BK816_04705</name>
</gene>
<sequence>MFEYLNQSTARLRHRWNKHREDRRASNDSEERQLAKLQDRVGAIPMREAKNRTPVKVAGVIQSVTFNSKEQSYGLSAVLTDKTASVQLLWMGRKEIPGVIPGAKLVAQGMLANVNGLATIVNPKYTLLPIEEY</sequence>
<dbReference type="Proteomes" id="UP000176288">
    <property type="component" value="Chromosome"/>
</dbReference>